<protein>
    <recommendedName>
        <fullName evidence="2">Ig-like domain-containing protein</fullName>
    </recommendedName>
</protein>
<dbReference type="Ensembl" id="ENSLLET00000016575.1">
    <property type="protein sequence ID" value="ENSLLEP00000015964.1"/>
    <property type="gene ID" value="ENSLLEG00000010168.1"/>
</dbReference>
<sequence>MMADRDINQPLPMSLMAEDFSKERTLGEGLSEVSSHDSFYDSLSDLNEEAIDGAFPELSAFLSQDEINKSLDIAREAFTDTKYENPTQQSLQISSLNAGDKSFKEIKLSNPLLESSQKIDLSHCSVPKAQRRITNAAVNTAVKDVRDMISPLLTTSPSIIRTLQAQKASKKSGKCDIFKMPNPRTKAKAKAFQCDSTSQNDMTKKTANFIEELSAIFRETSKARDRRPNGDSSSPDSGYLSPKIEKPTLMNCLISETETELKSDIKAIDAPLIIEKEDTCNQTKNQTNEPDENEAQIVENKSYTPSTAARFVQKLRSQEVDEGSRVRLECRVTGNPLPEVRQLIYHESCHWRR</sequence>
<dbReference type="Proteomes" id="UP000694569">
    <property type="component" value="Unplaced"/>
</dbReference>
<evidence type="ECO:0000256" key="1">
    <source>
        <dbReference type="SAM" id="MobiDB-lite"/>
    </source>
</evidence>
<accession>A0A8C5MNT1</accession>
<dbReference type="InterPro" id="IPR007110">
    <property type="entry name" value="Ig-like_dom"/>
</dbReference>
<proteinExistence type="predicted"/>
<dbReference type="OrthoDB" id="6612025at2759"/>
<dbReference type="InterPro" id="IPR013783">
    <property type="entry name" value="Ig-like_fold"/>
</dbReference>
<dbReference type="SUPFAM" id="SSF48726">
    <property type="entry name" value="Immunoglobulin"/>
    <property type="match status" value="1"/>
</dbReference>
<organism evidence="3 4">
    <name type="scientific">Leptobrachium leishanense</name>
    <name type="common">Leishan spiny toad</name>
    <dbReference type="NCBI Taxonomy" id="445787"/>
    <lineage>
        <taxon>Eukaryota</taxon>
        <taxon>Metazoa</taxon>
        <taxon>Chordata</taxon>
        <taxon>Craniata</taxon>
        <taxon>Vertebrata</taxon>
        <taxon>Euteleostomi</taxon>
        <taxon>Amphibia</taxon>
        <taxon>Batrachia</taxon>
        <taxon>Anura</taxon>
        <taxon>Pelobatoidea</taxon>
        <taxon>Megophryidae</taxon>
        <taxon>Leptobrachium</taxon>
    </lineage>
</organism>
<dbReference type="GeneTree" id="ENSGT00940000153441"/>
<dbReference type="Pfam" id="PF07679">
    <property type="entry name" value="I-set"/>
    <property type="match status" value="1"/>
</dbReference>
<feature type="region of interest" description="Disordered" evidence="1">
    <location>
        <begin position="219"/>
        <end position="243"/>
    </location>
</feature>
<feature type="domain" description="Ig-like" evidence="2">
    <location>
        <begin position="305"/>
        <end position="353"/>
    </location>
</feature>
<reference evidence="3" key="1">
    <citation type="submission" date="2025-08" db="UniProtKB">
        <authorList>
            <consortium name="Ensembl"/>
        </authorList>
    </citation>
    <scope>IDENTIFICATION</scope>
</reference>
<dbReference type="InterPro" id="IPR036179">
    <property type="entry name" value="Ig-like_dom_sf"/>
</dbReference>
<name>A0A8C5MNT1_9ANUR</name>
<evidence type="ECO:0000313" key="4">
    <source>
        <dbReference type="Proteomes" id="UP000694569"/>
    </source>
</evidence>
<keyword evidence="4" id="KW-1185">Reference proteome</keyword>
<dbReference type="InterPro" id="IPR013098">
    <property type="entry name" value="Ig_I-set"/>
</dbReference>
<feature type="compositionally biased region" description="Basic and acidic residues" evidence="1">
    <location>
        <begin position="219"/>
        <end position="229"/>
    </location>
</feature>
<evidence type="ECO:0000259" key="2">
    <source>
        <dbReference type="PROSITE" id="PS50835"/>
    </source>
</evidence>
<reference evidence="3" key="2">
    <citation type="submission" date="2025-09" db="UniProtKB">
        <authorList>
            <consortium name="Ensembl"/>
        </authorList>
    </citation>
    <scope>IDENTIFICATION</scope>
</reference>
<dbReference type="Gene3D" id="2.60.40.10">
    <property type="entry name" value="Immunoglobulins"/>
    <property type="match status" value="1"/>
</dbReference>
<dbReference type="AlphaFoldDB" id="A0A8C5MNT1"/>
<evidence type="ECO:0000313" key="3">
    <source>
        <dbReference type="Ensembl" id="ENSLLEP00000015964.1"/>
    </source>
</evidence>
<dbReference type="PROSITE" id="PS50835">
    <property type="entry name" value="IG_LIKE"/>
    <property type="match status" value="1"/>
</dbReference>